<accession>A0AAN9J5N9</accession>
<evidence type="ECO:0000313" key="1">
    <source>
        <dbReference type="EMBL" id="KAK7292106.1"/>
    </source>
</evidence>
<evidence type="ECO:0008006" key="3">
    <source>
        <dbReference type="Google" id="ProtNLM"/>
    </source>
</evidence>
<keyword evidence="2" id="KW-1185">Reference proteome</keyword>
<dbReference type="AlphaFoldDB" id="A0AAN9J5N9"/>
<evidence type="ECO:0000313" key="2">
    <source>
        <dbReference type="Proteomes" id="UP001372338"/>
    </source>
</evidence>
<gene>
    <name evidence="1" type="ORF">RIF29_07808</name>
</gene>
<sequence>MWKLLLGRLPTTREDLARRNLLPPGVQNICACCNTGEESINHLFLNYKSFLLAVKDFDPDCGDSAYNVGIVDLLLKCVELCIELEKQVIVLLYPTDLVDVMVQEKQETEFKVWISITRWKKTLDDNQEIYHDHV</sequence>
<dbReference type="EMBL" id="JAYWIO010000001">
    <property type="protein sequence ID" value="KAK7292106.1"/>
    <property type="molecule type" value="Genomic_DNA"/>
</dbReference>
<comment type="caution">
    <text evidence="1">The sequence shown here is derived from an EMBL/GenBank/DDBJ whole genome shotgun (WGS) entry which is preliminary data.</text>
</comment>
<proteinExistence type="predicted"/>
<reference evidence="1 2" key="1">
    <citation type="submission" date="2024-01" db="EMBL/GenBank/DDBJ databases">
        <title>The genomes of 5 underutilized Papilionoideae crops provide insights into root nodulation and disease resistanc.</title>
        <authorList>
            <person name="Yuan L."/>
        </authorList>
    </citation>
    <scope>NUCLEOTIDE SEQUENCE [LARGE SCALE GENOMIC DNA]</scope>
    <source>
        <strain evidence="1">ZHUSHIDOU_FW_LH</strain>
        <tissue evidence="1">Leaf</tissue>
    </source>
</reference>
<protein>
    <recommendedName>
        <fullName evidence="3">Reverse transcriptase zinc-binding domain-containing protein</fullName>
    </recommendedName>
</protein>
<dbReference type="Proteomes" id="UP001372338">
    <property type="component" value="Unassembled WGS sequence"/>
</dbReference>
<name>A0AAN9J5N9_CROPI</name>
<organism evidence="1 2">
    <name type="scientific">Crotalaria pallida</name>
    <name type="common">Smooth rattlebox</name>
    <name type="synonym">Crotalaria striata</name>
    <dbReference type="NCBI Taxonomy" id="3830"/>
    <lineage>
        <taxon>Eukaryota</taxon>
        <taxon>Viridiplantae</taxon>
        <taxon>Streptophyta</taxon>
        <taxon>Embryophyta</taxon>
        <taxon>Tracheophyta</taxon>
        <taxon>Spermatophyta</taxon>
        <taxon>Magnoliopsida</taxon>
        <taxon>eudicotyledons</taxon>
        <taxon>Gunneridae</taxon>
        <taxon>Pentapetalae</taxon>
        <taxon>rosids</taxon>
        <taxon>fabids</taxon>
        <taxon>Fabales</taxon>
        <taxon>Fabaceae</taxon>
        <taxon>Papilionoideae</taxon>
        <taxon>50 kb inversion clade</taxon>
        <taxon>genistoids sensu lato</taxon>
        <taxon>core genistoids</taxon>
        <taxon>Crotalarieae</taxon>
        <taxon>Crotalaria</taxon>
    </lineage>
</organism>